<dbReference type="NCBIfam" id="TIGR00254">
    <property type="entry name" value="GGDEF"/>
    <property type="match status" value="1"/>
</dbReference>
<name>A0A0U2L1Q9_9BACL</name>
<keyword evidence="2" id="KW-1185">Reference proteome</keyword>
<dbReference type="SUPFAM" id="SSF141868">
    <property type="entry name" value="EAL domain-like"/>
    <property type="match status" value="1"/>
</dbReference>
<dbReference type="InterPro" id="IPR029787">
    <property type="entry name" value="Nucleotide_cyclase"/>
</dbReference>
<organism evidence="1 2">
    <name type="scientific">Paenibacillus naphthalenovorans</name>
    <dbReference type="NCBI Taxonomy" id="162209"/>
    <lineage>
        <taxon>Bacteria</taxon>
        <taxon>Bacillati</taxon>
        <taxon>Bacillota</taxon>
        <taxon>Bacilli</taxon>
        <taxon>Bacillales</taxon>
        <taxon>Paenibacillaceae</taxon>
        <taxon>Paenibacillus</taxon>
    </lineage>
</organism>
<dbReference type="PATRIC" id="fig|162209.4.peg.3391"/>
<evidence type="ECO:0000313" key="2">
    <source>
        <dbReference type="Proteomes" id="UP000061660"/>
    </source>
</evidence>
<dbReference type="OrthoDB" id="9759607at2"/>
<dbReference type="SMART" id="SM00052">
    <property type="entry name" value="EAL"/>
    <property type="match status" value="1"/>
</dbReference>
<gene>
    <name evidence="1" type="ORF">IJ22_31680</name>
</gene>
<dbReference type="Proteomes" id="UP000061660">
    <property type="component" value="Chromosome"/>
</dbReference>
<dbReference type="Pfam" id="PF00563">
    <property type="entry name" value="EAL"/>
    <property type="match status" value="1"/>
</dbReference>
<dbReference type="SUPFAM" id="SSF55073">
    <property type="entry name" value="Nucleotide cyclase"/>
    <property type="match status" value="1"/>
</dbReference>
<accession>A0A0U2L1Q9</accession>
<dbReference type="InterPro" id="IPR035919">
    <property type="entry name" value="EAL_sf"/>
</dbReference>
<dbReference type="STRING" id="162209.IJ22_31680"/>
<dbReference type="Gene3D" id="3.20.20.450">
    <property type="entry name" value="EAL domain"/>
    <property type="match status" value="1"/>
</dbReference>
<dbReference type="Pfam" id="PF00990">
    <property type="entry name" value="GGDEF"/>
    <property type="match status" value="1"/>
</dbReference>
<dbReference type="CDD" id="cd01949">
    <property type="entry name" value="GGDEF"/>
    <property type="match status" value="1"/>
</dbReference>
<dbReference type="PROSITE" id="PS50883">
    <property type="entry name" value="EAL"/>
    <property type="match status" value="1"/>
</dbReference>
<protein>
    <submittedName>
        <fullName evidence="1">PAS/PAC sensor-containing diguanylate cyclase/phosphodiesterase</fullName>
    </submittedName>
</protein>
<evidence type="ECO:0000313" key="1">
    <source>
        <dbReference type="EMBL" id="ALS23538.1"/>
    </source>
</evidence>
<dbReference type="AlphaFoldDB" id="A0A0U2L1Q9"/>
<dbReference type="InterPro" id="IPR043128">
    <property type="entry name" value="Rev_trsase/Diguanyl_cyclase"/>
</dbReference>
<proteinExistence type="predicted"/>
<dbReference type="KEGG" id="pnp:IJ22_31680"/>
<dbReference type="EMBL" id="CP013652">
    <property type="protein sequence ID" value="ALS23538.1"/>
    <property type="molecule type" value="Genomic_DNA"/>
</dbReference>
<dbReference type="InterPro" id="IPR052155">
    <property type="entry name" value="Biofilm_reg_signaling"/>
</dbReference>
<reference evidence="1 2" key="2">
    <citation type="journal article" date="2016" name="Genome Announc.">
        <title>Complete Genome Sequences of Two Interactive Moderate Thermophiles, Paenibacillus napthalenovorans 32O-Y and Paenibacillus sp. 32O-W.</title>
        <authorList>
            <person name="Butler R.R.III."/>
            <person name="Wang J."/>
            <person name="Stark B.C."/>
            <person name="Pombert J.F."/>
        </authorList>
    </citation>
    <scope>NUCLEOTIDE SEQUENCE [LARGE SCALE GENOMIC DNA]</scope>
    <source>
        <strain evidence="1 2">32O-Y</strain>
    </source>
</reference>
<reference evidence="2" key="1">
    <citation type="submission" date="2015-12" db="EMBL/GenBank/DDBJ databases">
        <title>Complete genome sequences of two moderately thermophilic Paenibacillus species.</title>
        <authorList>
            <person name="Butler R.III."/>
            <person name="Wang J."/>
            <person name="Stark B.C."/>
            <person name="Pombert J.-F."/>
        </authorList>
    </citation>
    <scope>NUCLEOTIDE SEQUENCE [LARGE SCALE GENOMIC DNA]</scope>
    <source>
        <strain evidence="2">32O-Y</strain>
    </source>
</reference>
<sequence>MNRHKLRSPAGASGTSRPWQGDGFLQHASFLRLWFTLIGTQAGLISIKGVLGLPYDQADWVAPGFILIAAGPVLYLSLKKKANQLRAAWYAALTLLLLAECAEMATRYIYAEWNGWLVHLADAAGTMLLAVPLLYFVIADLRNRDATERRLHDLSFHDQLTGLPNREKFQQSLEASIEATRIARSTLAVLFINLDRFKNINDTFGHTFGDRLLMEAAERLKNGLNSGASVSRQEGDKFTVTIEEAEPSSDVELAAQKIVHLFSKPFSIDGHELRVGCSIGIARYPQDGDDPITLMKNAATAMSRAKDYGTNGYRFYTAEMNDAVIQKLVLEEWMNKALEQDEFVLYFQPQVDIFDHRLNGMEALLRWNHPRLGVISPGDFIPLAEETGLIIPIGKWVLRTACMQNKAWQLEGFPPLKMAVNISPVQFYQDDFVQVVLEALQESGLEPQYLELEITEGIAMYQLDQVVDKLNTLRELGVHISIDDFGTGFSSLNYLKKFPIDKLKIAQQFVRDVTDDPDDAAIVQAIMAMAQSLNLNVIAEGVETEDQLSFLLDVKCREIQGYIYSKPVPADEFYDLLKRNMVA</sequence>
<dbReference type="Gene3D" id="3.30.70.270">
    <property type="match status" value="1"/>
</dbReference>
<dbReference type="InterPro" id="IPR000160">
    <property type="entry name" value="GGDEF_dom"/>
</dbReference>
<dbReference type="PANTHER" id="PTHR44757:SF2">
    <property type="entry name" value="BIOFILM ARCHITECTURE MAINTENANCE PROTEIN MBAA"/>
    <property type="match status" value="1"/>
</dbReference>
<dbReference type="InterPro" id="IPR001633">
    <property type="entry name" value="EAL_dom"/>
</dbReference>
<dbReference type="CDD" id="cd01948">
    <property type="entry name" value="EAL"/>
    <property type="match status" value="1"/>
</dbReference>
<dbReference type="RefSeq" id="WP_062409458.1">
    <property type="nucleotide sequence ID" value="NZ_BJCS01000017.1"/>
</dbReference>
<dbReference type="SMART" id="SM00267">
    <property type="entry name" value="GGDEF"/>
    <property type="match status" value="1"/>
</dbReference>
<dbReference type="PROSITE" id="PS50887">
    <property type="entry name" value="GGDEF"/>
    <property type="match status" value="1"/>
</dbReference>
<dbReference type="PANTHER" id="PTHR44757">
    <property type="entry name" value="DIGUANYLATE CYCLASE DGCP"/>
    <property type="match status" value="1"/>
</dbReference>
<dbReference type="FunFam" id="3.20.20.450:FF:000001">
    <property type="entry name" value="Cyclic di-GMP phosphodiesterase yahA"/>
    <property type="match status" value="1"/>
</dbReference>